<protein>
    <submittedName>
        <fullName evidence="1">Uncharacterized protein</fullName>
    </submittedName>
</protein>
<organism evidence="1 2">
    <name type="scientific">Shimazuella alba</name>
    <dbReference type="NCBI Taxonomy" id="2690964"/>
    <lineage>
        <taxon>Bacteria</taxon>
        <taxon>Bacillati</taxon>
        <taxon>Bacillota</taxon>
        <taxon>Bacilli</taxon>
        <taxon>Bacillales</taxon>
        <taxon>Thermoactinomycetaceae</taxon>
        <taxon>Shimazuella</taxon>
    </lineage>
</organism>
<dbReference type="RefSeq" id="WP_160802347.1">
    <property type="nucleotide sequence ID" value="NZ_WUUL01000010.1"/>
</dbReference>
<dbReference type="Proteomes" id="UP000430692">
    <property type="component" value="Unassembled WGS sequence"/>
</dbReference>
<sequence length="149" mass="17113">MSDFRSLLQLTNASAATAVYAIDLFKDNLNESELALKLERNMRSTIWMLGDLARDYLLPKGVEQMKVKPGTDALKWPWVDGFRNDIKKVRDLYEPLSQFKGQAPLWPTISGTLTVLMKFEKDFKDLEELLEWVMKMQEEAGMSPHSPCV</sequence>
<dbReference type="EMBL" id="WUUL01000010">
    <property type="protein sequence ID" value="MXQ54998.1"/>
    <property type="molecule type" value="Genomic_DNA"/>
</dbReference>
<comment type="caution">
    <text evidence="1">The sequence shown here is derived from an EMBL/GenBank/DDBJ whole genome shotgun (WGS) entry which is preliminary data.</text>
</comment>
<gene>
    <name evidence="1" type="ORF">GSM42_14990</name>
</gene>
<dbReference type="AlphaFoldDB" id="A0A6I4VWK6"/>
<evidence type="ECO:0000313" key="2">
    <source>
        <dbReference type="Proteomes" id="UP000430692"/>
    </source>
</evidence>
<keyword evidence="2" id="KW-1185">Reference proteome</keyword>
<proteinExistence type="predicted"/>
<evidence type="ECO:0000313" key="1">
    <source>
        <dbReference type="EMBL" id="MXQ54998.1"/>
    </source>
</evidence>
<name>A0A6I4VWK6_9BACL</name>
<reference evidence="1 2" key="1">
    <citation type="submission" date="2019-12" db="EMBL/GenBank/DDBJ databases">
        <title>Whole-genome analyses of novel actinobacteria.</title>
        <authorList>
            <person name="Sahin N."/>
            <person name="Saygin H."/>
        </authorList>
    </citation>
    <scope>NUCLEOTIDE SEQUENCE [LARGE SCALE GENOMIC DNA]</scope>
    <source>
        <strain evidence="1 2">KC615</strain>
    </source>
</reference>
<accession>A0A6I4VWK6</accession>